<dbReference type="InterPro" id="IPR008928">
    <property type="entry name" value="6-hairpin_glycosidase_sf"/>
</dbReference>
<dbReference type="SMART" id="SM01068">
    <property type="entry name" value="CBM_X"/>
    <property type="match status" value="2"/>
</dbReference>
<feature type="domain" description="Glycosyl hydrolase 94 supersandwich" evidence="3">
    <location>
        <begin position="6"/>
        <end position="265"/>
    </location>
</feature>
<dbReference type="Proteomes" id="UP000580839">
    <property type="component" value="Unassembled WGS sequence"/>
</dbReference>
<evidence type="ECO:0000259" key="3">
    <source>
        <dbReference type="Pfam" id="PF06165"/>
    </source>
</evidence>
<evidence type="ECO:0000313" key="5">
    <source>
        <dbReference type="EMBL" id="NOT33443.1"/>
    </source>
</evidence>
<keyword evidence="1" id="KW-0328">Glycosyltransferase</keyword>
<dbReference type="InterPro" id="IPR011013">
    <property type="entry name" value="Gal_mutarotase_sf_dom"/>
</dbReference>
<dbReference type="PANTHER" id="PTHR37469:SF2">
    <property type="entry name" value="CELLOBIONIC ACID PHOSPHORYLASE"/>
    <property type="match status" value="1"/>
</dbReference>
<dbReference type="PANTHER" id="PTHR37469">
    <property type="entry name" value="CELLOBIONIC ACID PHOSPHORYLASE-RELATED"/>
    <property type="match status" value="1"/>
</dbReference>
<name>A0A849SIL5_UNCEI</name>
<dbReference type="Pfam" id="PF06165">
    <property type="entry name" value="GH94_b-supersand"/>
    <property type="match status" value="2"/>
</dbReference>
<gene>
    <name evidence="5" type="ORF">HOP12_04650</name>
</gene>
<comment type="caution">
    <text evidence="5">The sequence shown here is derived from an EMBL/GenBank/DDBJ whole genome shotgun (WGS) entry which is preliminary data.</text>
</comment>
<keyword evidence="2 5" id="KW-0808">Transferase</keyword>
<dbReference type="GO" id="GO:0030246">
    <property type="term" value="F:carbohydrate binding"/>
    <property type="evidence" value="ECO:0007669"/>
    <property type="project" value="InterPro"/>
</dbReference>
<feature type="domain" description="Glycosyl hydrolase 94 supersandwich" evidence="3">
    <location>
        <begin position="503"/>
        <end position="766"/>
    </location>
</feature>
<evidence type="ECO:0000256" key="1">
    <source>
        <dbReference type="ARBA" id="ARBA00022676"/>
    </source>
</evidence>
<dbReference type="GO" id="GO:0016757">
    <property type="term" value="F:glycosyltransferase activity"/>
    <property type="evidence" value="ECO:0007669"/>
    <property type="project" value="UniProtKB-KW"/>
</dbReference>
<dbReference type="Pfam" id="PF17167">
    <property type="entry name" value="Glyco_hydro_94"/>
    <property type="match status" value="1"/>
</dbReference>
<feature type="domain" description="Glycosyl hydrolase 94 catalytic" evidence="4">
    <location>
        <begin position="783"/>
        <end position="1206"/>
    </location>
</feature>
<dbReference type="InterPro" id="IPR033432">
    <property type="entry name" value="GH94_catalytic"/>
</dbReference>
<protein>
    <submittedName>
        <fullName evidence="5">Glycosyl transferase</fullName>
    </submittedName>
</protein>
<dbReference type="InterPro" id="IPR010383">
    <property type="entry name" value="Glyco_hydrolase_94_b-supersand"/>
</dbReference>
<accession>A0A849SIL5</accession>
<evidence type="ECO:0000313" key="6">
    <source>
        <dbReference type="Proteomes" id="UP000580839"/>
    </source>
</evidence>
<reference evidence="5 6" key="1">
    <citation type="submission" date="2020-04" db="EMBL/GenBank/DDBJ databases">
        <title>Metagenomic profiling of ammonia- and methane-oxidizing microorganisms in a Dutch drinking water treatment plant.</title>
        <authorList>
            <person name="Poghosyan L."/>
            <person name="Leucker S."/>
        </authorList>
    </citation>
    <scope>NUCLEOTIDE SEQUENCE [LARGE SCALE GENOMIC DNA]</scope>
    <source>
        <strain evidence="5">S-RSF-IL-03</strain>
    </source>
</reference>
<dbReference type="Gene3D" id="1.50.10.10">
    <property type="match status" value="1"/>
</dbReference>
<dbReference type="InterPro" id="IPR012341">
    <property type="entry name" value="6hp_glycosidase-like_sf"/>
</dbReference>
<proteinExistence type="predicted"/>
<dbReference type="Gene3D" id="2.70.98.40">
    <property type="entry name" value="Glycoside hydrolase, family 65, N-terminal domain"/>
    <property type="match status" value="2"/>
</dbReference>
<dbReference type="EMBL" id="JABFRW010000051">
    <property type="protein sequence ID" value="NOT33443.1"/>
    <property type="molecule type" value="Genomic_DNA"/>
</dbReference>
<evidence type="ECO:0000256" key="2">
    <source>
        <dbReference type="ARBA" id="ARBA00022679"/>
    </source>
</evidence>
<dbReference type="GO" id="GO:0005975">
    <property type="term" value="P:carbohydrate metabolic process"/>
    <property type="evidence" value="ECO:0007669"/>
    <property type="project" value="InterPro"/>
</dbReference>
<dbReference type="SUPFAM" id="SSF74650">
    <property type="entry name" value="Galactose mutarotase-like"/>
    <property type="match status" value="2"/>
</dbReference>
<evidence type="ECO:0000259" key="4">
    <source>
        <dbReference type="Pfam" id="PF17167"/>
    </source>
</evidence>
<dbReference type="SUPFAM" id="SSF48208">
    <property type="entry name" value="Six-hairpin glycosidases"/>
    <property type="match status" value="1"/>
</dbReference>
<organism evidence="5 6">
    <name type="scientific">Eiseniibacteriota bacterium</name>
    <dbReference type="NCBI Taxonomy" id="2212470"/>
    <lineage>
        <taxon>Bacteria</taxon>
        <taxon>Candidatus Eiseniibacteriota</taxon>
    </lineage>
</organism>
<dbReference type="Gene3D" id="2.60.420.10">
    <property type="entry name" value="Maltose phosphorylase, domain 3"/>
    <property type="match status" value="1"/>
</dbReference>
<dbReference type="InterPro" id="IPR037018">
    <property type="entry name" value="GH65_N"/>
</dbReference>
<sequence length="1290" mass="139552">MPAGRPAPLGTLLSNGRLRSLLTRRGTGSTARGEVALTRWVPDALEDLHGVAIHLRDLDRGRHWVVSGCGVPDDDEARDAFESPGSLTLTHSADGLDTHQTCWVDRDRDAELRTLVIRNSSEAQRSLELTTCIEVVLQSATADASHPVYSKLFVQTEWRPEARALLARRRPRGADEHPPVLLHAFEGPGTLEYESDRAQFLGRGRHPRTPAALDPGVKLSGGVGNVLDPVLALRRTFTLAPGASASFELALLIGDSTAEALAMRDALLASGNPARSRVAAHEAEVARRQRAGVSDAEANAFHALACAMLYGDPALRAPRAAWSRSPASAATLAEIGLEGTAPLVMVDADAPAGANSLATLLRARRYWKSLGLETRLLVLATDSAVIEAAGGVPSNDELVTWSPAALGESQRRVAATCAALHVTGDLPAPAAHAIATRSTTACVASLTASEAPRAGPRADPRNTSGEGAAASALAHFNGIGGFSPAGDYVMRLQHVPGRGLALPPMPWTNVMATPDFGCVVSETGAGVTWSRNSREHRLTPWSNDPQRDPHSEALYLRDDASGHFWSPQPGPAPAPADYEVTHAPGASTWTLTWDGLEHRTAVFVAPHHPARVSRFEVTNQSGRARRLSLFSCTRLVLGGLPGEPGLELDYDSSCEALIARRTLAGTFGDGLTFAALIAAPGSVLRHHDDRASFLGAAGRPERPHVVAAGQGLGDRTPEEFASRQPMEPAALLQSSFELAPDATVICSVVLGESTDRDTLVRTLAALRAPGAIDEQLEEARAAWQRRFEGLQIRTPEPVIDQMVNRWLPYQNLSCRIWGRSAFYQSGGAFGFRDQLQDSSGFVWLEPALARAQIVLNAAHQFIEGDVLHWWHPPTDRGMRTRFADDLLWLPYLASAYVNATGDAGVLDELTPFVSARALEAGEQEAFLQAQTTDITASVYEHAARAIDRSLALGAHQLPLFGCGDWNDGMNRVGHDGRGESVWMAFFLHATIAGFAPHADQRGEPERAARWRAHQKQLEQALEQAGWDGAWYRRGYYDDGTPLGSHASDECRIDALAQAWSVLSSAVPRERAEQAMRSVEEHLVSERDGIIRLLAPPFENTPHDPGYIKGYVKGVRENGGQYTHAALWVVRAMAELGWNHLAARRLAMLSPIHQARDAAAVARYQVEPYVVAADVYGSEPHVGRGGWTWYTGSAGWMYRVAIESVLGMTLEHGEFLRLAPCIPDEWPEANIDWQVPGTHSRYRIRYRNPNRRARAVTAATLDGAPLAIDRGAVRVPLERAPGSHEVVVTLG</sequence>
<dbReference type="InterPro" id="IPR052047">
    <property type="entry name" value="GH94_Enzymes"/>
</dbReference>